<dbReference type="EMBL" id="JACIER010000027">
    <property type="protein sequence ID" value="MBB4046288.1"/>
    <property type="molecule type" value="Genomic_DNA"/>
</dbReference>
<dbReference type="PROSITE" id="PS51257">
    <property type="entry name" value="PROKAR_LIPOPROTEIN"/>
    <property type="match status" value="1"/>
</dbReference>
<organism evidence="1 2">
    <name type="scientific">Bacteroides reticulotermitis</name>
    <dbReference type="NCBI Taxonomy" id="1133319"/>
    <lineage>
        <taxon>Bacteria</taxon>
        <taxon>Pseudomonadati</taxon>
        <taxon>Bacteroidota</taxon>
        <taxon>Bacteroidia</taxon>
        <taxon>Bacteroidales</taxon>
        <taxon>Bacteroidaceae</taxon>
        <taxon>Bacteroides</taxon>
    </lineage>
</organism>
<dbReference type="RefSeq" id="WP_148298480.1">
    <property type="nucleotide sequence ID" value="NZ_JACIER010000027.1"/>
</dbReference>
<proteinExistence type="predicted"/>
<name>A0A840D738_9BACE</name>
<comment type="caution">
    <text evidence="1">The sequence shown here is derived from an EMBL/GenBank/DDBJ whole genome shotgun (WGS) entry which is preliminary data.</text>
</comment>
<reference evidence="1" key="1">
    <citation type="submission" date="2020-08" db="EMBL/GenBank/DDBJ databases">
        <title>Genomic Encyclopedia of Type Strains, Phase IV (KMG-IV): sequencing the most valuable type-strain genomes for metagenomic binning, comparative biology and taxonomic classification.</title>
        <authorList>
            <person name="Goeker M."/>
        </authorList>
    </citation>
    <scope>NUCLEOTIDE SEQUENCE [LARGE SCALE GENOMIC DNA]</scope>
    <source>
        <strain evidence="1">DSM 105720</strain>
    </source>
</reference>
<evidence type="ECO:0000313" key="1">
    <source>
        <dbReference type="EMBL" id="MBB4046288.1"/>
    </source>
</evidence>
<dbReference type="Proteomes" id="UP000560658">
    <property type="component" value="Unassembled WGS sequence"/>
</dbReference>
<sequence length="925" mass="103212">MKKSSYIRLLGSFLILLSLWLTGCEDVPYAKDEREVGRVSLQLNLLAPGPMQTSTRAMDASQESAIDYNQIQILAFESTESGEVFRYNAVISDRTPPTVTLKVPVSKHGEEYRFVILANAPVISIADGTEKSVALNQFIFDCVGKWNTSSANYSKIPMWGELPNPIRITNDRSTSILLHRALARVDVGTRFKFNNLNPQTGEVYEHAETDKESVWGLDNFKIKDIRVYRTYHRGYVASSQDKMSGSEVVVPNIPASAAYNSDDGSVYQTLDEADANPLIYSLDVAQNSYIREIYLPESVIIDAQSDMDNVPCLVIGGYYGETNGSEVTYYRADFATYANKKIVSYRPILRNHRYVFDIQKVESPGFETPEQALRSISAPLKLNVVAWNEVPLGYYTQGNYYFGVDNRFISMEARAQGDATTNTYTISYQTNLELNGTTGKSLTYTWRDGVYFDVSIDYTRKTITFTARQDNIGDLSTVREDILTLQVENLQLTIHVNQKAFMLNYLLQCDAVKVNGRYRAGLPLNYSHYITLKVRTIGSNFNGLPYEVQTIKKNGIYFRTKGTFNGLDATSVGGGNYEYTLQLEGYGTLTNDSGTDPIPPFEVQLVTNSVDATTCLARILPGYATKRILAIGANAAYRFGYMLEPNTASRAFMDASMNFGTDPNSTVTMEENESGNAFTIEVMTAGQGMSGEVINYNYLLSKLNTFKPDIILTGQAVNYYTSGSNTNVIDLLADFVNAGGVFLMCNEYYPVASSIEAMVRKIMGTGVSGNNQHIAYNQLFQLNGAEDDLIANGPFGDMRGKQWGSDGHEMHGFTSLPAAETITYSSRSDGYINMFRHATKPFFFMGEGGFISNAQRYLGGTYQGSYVYCPFAIDRNYRPIPRTNYTTSQNVTVYNSQIFGNIIAWAVDYSEMHGISYENDHKFPL</sequence>
<evidence type="ECO:0000313" key="2">
    <source>
        <dbReference type="Proteomes" id="UP000560658"/>
    </source>
</evidence>
<evidence type="ECO:0008006" key="3">
    <source>
        <dbReference type="Google" id="ProtNLM"/>
    </source>
</evidence>
<dbReference type="AlphaFoldDB" id="A0A840D738"/>
<accession>A0A840D738</accession>
<protein>
    <recommendedName>
        <fullName evidence="3">DUF4906 domain-containing protein</fullName>
    </recommendedName>
</protein>
<keyword evidence="2" id="KW-1185">Reference proteome</keyword>
<gene>
    <name evidence="1" type="ORF">GGR06_004122</name>
</gene>